<dbReference type="InterPro" id="IPR036629">
    <property type="entry name" value="YjbJ_sf"/>
</dbReference>
<protein>
    <recommendedName>
        <fullName evidence="3">CsbD-like domain-containing protein</fullName>
    </recommendedName>
</protein>
<dbReference type="PANTHER" id="PTHR34977:SF1">
    <property type="entry name" value="UPF0337 PROTEIN YJBJ"/>
    <property type="match status" value="1"/>
</dbReference>
<dbReference type="InterPro" id="IPR008462">
    <property type="entry name" value="CsbD"/>
</dbReference>
<dbReference type="EMBL" id="CP006773">
    <property type="protein sequence ID" value="AHC99475.1"/>
    <property type="molecule type" value="Genomic_DNA"/>
</dbReference>
<comment type="similarity">
    <text evidence="1">Belongs to the UPF0337 (CsbD) family.</text>
</comment>
<evidence type="ECO:0000259" key="3">
    <source>
        <dbReference type="Pfam" id="PF05532"/>
    </source>
</evidence>
<dbReference type="Pfam" id="PF05532">
    <property type="entry name" value="CsbD"/>
    <property type="match status" value="1"/>
</dbReference>
<dbReference type="Proteomes" id="UP000018780">
    <property type="component" value="Chromosome"/>
</dbReference>
<dbReference type="InterPro" id="IPR026042">
    <property type="entry name" value="YjbJ"/>
</dbReference>
<organism evidence="4 5">
    <name type="scientific">Leisingera methylohalidivorans DSM 14336</name>
    <dbReference type="NCBI Taxonomy" id="999552"/>
    <lineage>
        <taxon>Bacteria</taxon>
        <taxon>Pseudomonadati</taxon>
        <taxon>Pseudomonadota</taxon>
        <taxon>Alphaproteobacteria</taxon>
        <taxon>Rhodobacterales</taxon>
        <taxon>Roseobacteraceae</taxon>
        <taxon>Leisingera</taxon>
    </lineage>
</organism>
<dbReference type="Gene3D" id="1.10.1470.10">
    <property type="entry name" value="YjbJ"/>
    <property type="match status" value="1"/>
</dbReference>
<dbReference type="InterPro" id="IPR050423">
    <property type="entry name" value="UPF0337_stress_rsp"/>
</dbReference>
<dbReference type="PIRSF" id="PIRSF039008">
    <property type="entry name" value="YjbJ"/>
    <property type="match status" value="1"/>
</dbReference>
<feature type="region of interest" description="Disordered" evidence="2">
    <location>
        <begin position="43"/>
        <end position="65"/>
    </location>
</feature>
<feature type="domain" description="CsbD-like" evidence="3">
    <location>
        <begin position="4"/>
        <end position="56"/>
    </location>
</feature>
<gene>
    <name evidence="4" type="ORF">METH_01050</name>
</gene>
<dbReference type="PANTHER" id="PTHR34977">
    <property type="entry name" value="UPF0337 PROTEIN YJBJ"/>
    <property type="match status" value="1"/>
</dbReference>
<sequence length="65" mass="7899">MNWDQVKGKWKEMKGSAQQTWGEITDDDWDQMDGRREELAGKIQQRYGREKQEAEREIDQWLARQ</sequence>
<evidence type="ECO:0000313" key="5">
    <source>
        <dbReference type="Proteomes" id="UP000018780"/>
    </source>
</evidence>
<dbReference type="KEGG" id="lmd:METH_01050"/>
<name>V9VLN8_9RHOB</name>
<dbReference type="OrthoDB" id="9796058at2"/>
<keyword evidence="5" id="KW-1185">Reference proteome</keyword>
<proteinExistence type="inferred from homology"/>
<evidence type="ECO:0000313" key="4">
    <source>
        <dbReference type="EMBL" id="AHC99475.1"/>
    </source>
</evidence>
<dbReference type="SUPFAM" id="SSF69047">
    <property type="entry name" value="Hypothetical protein YjbJ"/>
    <property type="match status" value="1"/>
</dbReference>
<evidence type="ECO:0000256" key="2">
    <source>
        <dbReference type="SAM" id="MobiDB-lite"/>
    </source>
</evidence>
<dbReference type="RefSeq" id="WP_024088534.1">
    <property type="nucleotide sequence ID" value="NC_023135.1"/>
</dbReference>
<dbReference type="PATRIC" id="fig|999552.6.peg.204"/>
<evidence type="ECO:0000256" key="1">
    <source>
        <dbReference type="ARBA" id="ARBA00009129"/>
    </source>
</evidence>
<accession>V9VLN8</accession>
<dbReference type="HOGENOM" id="CLU_135567_4_1_5"/>
<feature type="compositionally biased region" description="Basic and acidic residues" evidence="2">
    <location>
        <begin position="47"/>
        <end position="59"/>
    </location>
</feature>
<reference evidence="4 5" key="1">
    <citation type="submission" date="2013-09" db="EMBL/GenBank/DDBJ databases">
        <authorList>
            <consortium name="DOE Joint Genome Institute"/>
            <person name="Klenk H.-P."/>
            <person name="Huntemann M."/>
            <person name="Han J."/>
            <person name="Chen A."/>
            <person name="Kyrpides N."/>
            <person name="Mavromatis K."/>
            <person name="Markowitz V."/>
            <person name="Palaniappan K."/>
            <person name="Ivanova N."/>
            <person name="Schaumberg A."/>
            <person name="Pati A."/>
            <person name="Liolios K."/>
            <person name="Nordberg H.P."/>
            <person name="Cantor M.N."/>
            <person name="Hua S.X."/>
            <person name="Woyke T."/>
        </authorList>
    </citation>
    <scope>NUCLEOTIDE SEQUENCE [LARGE SCALE GENOMIC DNA]</scope>
    <source>
        <strain evidence="4 5">DSM 14336</strain>
    </source>
</reference>
<dbReference type="AlphaFoldDB" id="V9VLN8"/>
<dbReference type="STRING" id="999552.METH_01050"/>